<dbReference type="Pfam" id="PF17906">
    <property type="entry name" value="HTH_48"/>
    <property type="match status" value="1"/>
</dbReference>
<name>A0A8S0ZW81_ARCPL</name>
<reference evidence="3 4" key="1">
    <citation type="submission" date="2020-04" db="EMBL/GenBank/DDBJ databases">
        <authorList>
            <person name="Wallbank WR R."/>
            <person name="Pardo Diaz C."/>
            <person name="Kozak K."/>
            <person name="Martin S."/>
            <person name="Jiggins C."/>
            <person name="Moest M."/>
            <person name="Warren A I."/>
            <person name="Byers J.R.P. K."/>
            <person name="Montejo-Kovacevich G."/>
            <person name="Yen C E."/>
        </authorList>
    </citation>
    <scope>NUCLEOTIDE SEQUENCE [LARGE SCALE GENOMIC DNA]</scope>
</reference>
<gene>
    <name evidence="3" type="ORF">APLA_LOCUS7450</name>
</gene>
<evidence type="ECO:0000256" key="1">
    <source>
        <dbReference type="SAM" id="MobiDB-lite"/>
    </source>
</evidence>
<dbReference type="InterPro" id="IPR041426">
    <property type="entry name" value="Mos1_HTH"/>
</dbReference>
<dbReference type="AlphaFoldDB" id="A0A8S0ZW81"/>
<organism evidence="3 4">
    <name type="scientific">Arctia plantaginis</name>
    <name type="common">Wood tiger moth</name>
    <name type="synonym">Phalaena plantaginis</name>
    <dbReference type="NCBI Taxonomy" id="874455"/>
    <lineage>
        <taxon>Eukaryota</taxon>
        <taxon>Metazoa</taxon>
        <taxon>Ecdysozoa</taxon>
        <taxon>Arthropoda</taxon>
        <taxon>Hexapoda</taxon>
        <taxon>Insecta</taxon>
        <taxon>Pterygota</taxon>
        <taxon>Neoptera</taxon>
        <taxon>Endopterygota</taxon>
        <taxon>Lepidoptera</taxon>
        <taxon>Glossata</taxon>
        <taxon>Ditrysia</taxon>
        <taxon>Noctuoidea</taxon>
        <taxon>Erebidae</taxon>
        <taxon>Arctiinae</taxon>
        <taxon>Arctia</taxon>
    </lineage>
</organism>
<dbReference type="Gene3D" id="1.10.10.1450">
    <property type="match status" value="1"/>
</dbReference>
<dbReference type="PANTHER" id="PTHR46060:SF1">
    <property type="entry name" value="MARINER MOS1 TRANSPOSASE-LIKE PROTEIN"/>
    <property type="match status" value="1"/>
</dbReference>
<dbReference type="OrthoDB" id="6616165at2759"/>
<dbReference type="EMBL" id="CADEBD010000302">
    <property type="protein sequence ID" value="CAB3236574.1"/>
    <property type="molecule type" value="Genomic_DNA"/>
</dbReference>
<dbReference type="PANTHER" id="PTHR46060">
    <property type="entry name" value="MARINER MOS1 TRANSPOSASE-LIKE PROTEIN"/>
    <property type="match status" value="1"/>
</dbReference>
<dbReference type="Proteomes" id="UP000494256">
    <property type="component" value="Unassembled WGS sequence"/>
</dbReference>
<comment type="caution">
    <text evidence="3">The sequence shown here is derived from an EMBL/GenBank/DDBJ whole genome shotgun (WGS) entry which is preliminary data.</text>
</comment>
<sequence>MDQKQFRVLILHCFLMGKNTVQAKQWLEKCYGDSAPSETTIKRWFADFKRGRRDTDDAERSGRPNEAVTPENIKKSTKSF</sequence>
<feature type="compositionally biased region" description="Basic and acidic residues" evidence="1">
    <location>
        <begin position="52"/>
        <end position="63"/>
    </location>
</feature>
<accession>A0A8S0ZW81</accession>
<evidence type="ECO:0000313" key="4">
    <source>
        <dbReference type="Proteomes" id="UP000494256"/>
    </source>
</evidence>
<protein>
    <recommendedName>
        <fullName evidence="2">Mos1 transposase HTH domain-containing protein</fullName>
    </recommendedName>
</protein>
<feature type="domain" description="Mos1 transposase HTH" evidence="2">
    <location>
        <begin position="4"/>
        <end position="51"/>
    </location>
</feature>
<dbReference type="InterPro" id="IPR052709">
    <property type="entry name" value="Transposase-MT_Hybrid"/>
</dbReference>
<evidence type="ECO:0000313" key="3">
    <source>
        <dbReference type="EMBL" id="CAB3236574.1"/>
    </source>
</evidence>
<evidence type="ECO:0000259" key="2">
    <source>
        <dbReference type="Pfam" id="PF17906"/>
    </source>
</evidence>
<feature type="region of interest" description="Disordered" evidence="1">
    <location>
        <begin position="52"/>
        <end position="80"/>
    </location>
</feature>
<proteinExistence type="predicted"/>